<sequence length="423" mass="44690">MKGRDEGGLETIVHLALAAAAISAAVASFFGLRGAMDGAGAAERAIIPLVVSVAVAVGAWVLWHQLLRLARQPMVPHLRVLLLSLGLSLALVVAAMSAWWIAAAIGGSAALAYHEERHLEAVQKALDEAYEQRMREQKLQPVLSKSAAALRMAAEDERDGLGASGKAGDGVVARSIVAAAADFDELAAGIRAALDRASTQHRDAMERLDAARRRIADLGPQAAQGEIAAATGQVARIVADLQSGYMASIVKQSGVVIGSGGPAASSSQRRALRELDLRLEKHTAEAHAAADRLLEAQRPVRVPAYEPTNAQLAVWNHANVVPGPWIVGIAVDFMPFVMLLVLCLQMAAVEQPQDRRTSEEDADEIGYVVRPGAIEPHRHGRIAHADDAGQPASARHVANDKPTRIGGPNGSRLPDGQEHLAMP</sequence>
<feature type="region of interest" description="Disordered" evidence="1">
    <location>
        <begin position="384"/>
        <end position="423"/>
    </location>
</feature>
<organism evidence="3 4">
    <name type="scientific">Benzoatithermus flavus</name>
    <dbReference type="NCBI Taxonomy" id="3108223"/>
    <lineage>
        <taxon>Bacteria</taxon>
        <taxon>Pseudomonadati</taxon>
        <taxon>Pseudomonadota</taxon>
        <taxon>Alphaproteobacteria</taxon>
        <taxon>Geminicoccales</taxon>
        <taxon>Geminicoccaceae</taxon>
        <taxon>Benzoatithermus</taxon>
    </lineage>
</organism>
<dbReference type="RefSeq" id="WP_418157790.1">
    <property type="nucleotide sequence ID" value="NZ_JBBLZC010000001.1"/>
</dbReference>
<protein>
    <recommendedName>
        <fullName evidence="5">DUF4407 domain-containing protein</fullName>
    </recommendedName>
</protein>
<feature type="transmembrane region" description="Helical" evidence="2">
    <location>
        <begin position="45"/>
        <end position="66"/>
    </location>
</feature>
<dbReference type="EMBL" id="JBBLZC010000001">
    <property type="protein sequence ID" value="MEK0081950.1"/>
    <property type="molecule type" value="Genomic_DNA"/>
</dbReference>
<gene>
    <name evidence="3" type="ORF">U1T56_02210</name>
</gene>
<keyword evidence="4" id="KW-1185">Reference proteome</keyword>
<name>A0ABU8XL65_9PROT</name>
<keyword evidence="2" id="KW-0472">Membrane</keyword>
<evidence type="ECO:0008006" key="5">
    <source>
        <dbReference type="Google" id="ProtNLM"/>
    </source>
</evidence>
<keyword evidence="2" id="KW-1133">Transmembrane helix</keyword>
<accession>A0ABU8XL65</accession>
<dbReference type="Proteomes" id="UP001375743">
    <property type="component" value="Unassembled WGS sequence"/>
</dbReference>
<keyword evidence="2" id="KW-0812">Transmembrane</keyword>
<feature type="transmembrane region" description="Helical" evidence="2">
    <location>
        <begin position="78"/>
        <end position="102"/>
    </location>
</feature>
<evidence type="ECO:0000313" key="4">
    <source>
        <dbReference type="Proteomes" id="UP001375743"/>
    </source>
</evidence>
<evidence type="ECO:0000256" key="1">
    <source>
        <dbReference type="SAM" id="MobiDB-lite"/>
    </source>
</evidence>
<comment type="caution">
    <text evidence="3">The sequence shown here is derived from an EMBL/GenBank/DDBJ whole genome shotgun (WGS) entry which is preliminary data.</text>
</comment>
<feature type="region of interest" description="Disordered" evidence="1">
    <location>
        <begin position="351"/>
        <end position="370"/>
    </location>
</feature>
<feature type="transmembrane region" description="Helical" evidence="2">
    <location>
        <begin position="12"/>
        <end position="33"/>
    </location>
</feature>
<evidence type="ECO:0000256" key="2">
    <source>
        <dbReference type="SAM" id="Phobius"/>
    </source>
</evidence>
<evidence type="ECO:0000313" key="3">
    <source>
        <dbReference type="EMBL" id="MEK0081950.1"/>
    </source>
</evidence>
<proteinExistence type="predicted"/>
<reference evidence="3 4" key="1">
    <citation type="submission" date="2024-01" db="EMBL/GenBank/DDBJ databases">
        <title>Multi-omics insights into the function and evolution of sodium benzoate biodegradation pathways in Benzoatithermus flavus gen. nov., sp. nov. from hot spring.</title>
        <authorList>
            <person name="Hu C.-J."/>
            <person name="Li W.-J."/>
        </authorList>
    </citation>
    <scope>NUCLEOTIDE SEQUENCE [LARGE SCALE GENOMIC DNA]</scope>
    <source>
        <strain evidence="3 4">SYSU G07066</strain>
    </source>
</reference>